<feature type="non-terminal residue" evidence="1">
    <location>
        <position position="1"/>
    </location>
</feature>
<gene>
    <name evidence="1" type="ORF">S12H4_33933</name>
</gene>
<evidence type="ECO:0000313" key="1">
    <source>
        <dbReference type="EMBL" id="GAJ01678.1"/>
    </source>
</evidence>
<organism evidence="1">
    <name type="scientific">marine sediment metagenome</name>
    <dbReference type="NCBI Taxonomy" id="412755"/>
    <lineage>
        <taxon>unclassified sequences</taxon>
        <taxon>metagenomes</taxon>
        <taxon>ecological metagenomes</taxon>
    </lineage>
</organism>
<reference evidence="1" key="1">
    <citation type="journal article" date="2014" name="Front. Microbiol.">
        <title>High frequency of phylogenetically diverse reductive dehalogenase-homologous genes in deep subseafloor sedimentary metagenomes.</title>
        <authorList>
            <person name="Kawai M."/>
            <person name="Futagami T."/>
            <person name="Toyoda A."/>
            <person name="Takaki Y."/>
            <person name="Nishi S."/>
            <person name="Hori S."/>
            <person name="Arai W."/>
            <person name="Tsubouchi T."/>
            <person name="Morono Y."/>
            <person name="Uchiyama I."/>
            <person name="Ito T."/>
            <person name="Fujiyama A."/>
            <person name="Inagaki F."/>
            <person name="Takami H."/>
        </authorList>
    </citation>
    <scope>NUCLEOTIDE SEQUENCE</scope>
    <source>
        <strain evidence="1">Expedition CK06-06</strain>
    </source>
</reference>
<proteinExistence type="predicted"/>
<sequence length="37" mass="4312">EELLKQFHGEENCQIREDVANYTIGYMGVSFGLHVKR</sequence>
<protein>
    <submittedName>
        <fullName evidence="1">Uncharacterized protein</fullName>
    </submittedName>
</protein>
<name>X1T8K1_9ZZZZ</name>
<accession>X1T8K1</accession>
<dbReference type="AlphaFoldDB" id="X1T8K1"/>
<dbReference type="EMBL" id="BARW01020040">
    <property type="protein sequence ID" value="GAJ01678.1"/>
    <property type="molecule type" value="Genomic_DNA"/>
</dbReference>
<comment type="caution">
    <text evidence="1">The sequence shown here is derived from an EMBL/GenBank/DDBJ whole genome shotgun (WGS) entry which is preliminary data.</text>
</comment>